<evidence type="ECO:0000256" key="2">
    <source>
        <dbReference type="ARBA" id="ARBA00023315"/>
    </source>
</evidence>
<dbReference type="Pfam" id="PF02458">
    <property type="entry name" value="Transferase"/>
    <property type="match status" value="1"/>
</dbReference>
<evidence type="ECO:0000313" key="4">
    <source>
        <dbReference type="EMBL" id="CAG8427717.1"/>
    </source>
</evidence>
<dbReference type="InterPro" id="IPR023213">
    <property type="entry name" value="CAT-like_dom_sf"/>
</dbReference>
<evidence type="ECO:0000256" key="3">
    <source>
        <dbReference type="SAM" id="MobiDB-lite"/>
    </source>
</evidence>
<feature type="region of interest" description="Disordered" evidence="3">
    <location>
        <begin position="1"/>
        <end position="20"/>
    </location>
</feature>
<dbReference type="EMBL" id="CAJVPG010000455">
    <property type="protein sequence ID" value="CAG8427717.1"/>
    <property type="molecule type" value="Genomic_DNA"/>
</dbReference>
<gene>
    <name evidence="4" type="ORF">PSALAMII_LOCUS10653</name>
</gene>
<dbReference type="AlphaFoldDB" id="A0A9W4JZ75"/>
<dbReference type="Proteomes" id="UP001152649">
    <property type="component" value="Unassembled WGS sequence"/>
</dbReference>
<evidence type="ECO:0000313" key="5">
    <source>
        <dbReference type="Proteomes" id="UP001152649"/>
    </source>
</evidence>
<keyword evidence="5" id="KW-1185">Reference proteome</keyword>
<organism evidence="4 5">
    <name type="scientific">Penicillium salamii</name>
    <dbReference type="NCBI Taxonomy" id="1612424"/>
    <lineage>
        <taxon>Eukaryota</taxon>
        <taxon>Fungi</taxon>
        <taxon>Dikarya</taxon>
        <taxon>Ascomycota</taxon>
        <taxon>Pezizomycotina</taxon>
        <taxon>Eurotiomycetes</taxon>
        <taxon>Eurotiomycetidae</taxon>
        <taxon>Eurotiales</taxon>
        <taxon>Aspergillaceae</taxon>
        <taxon>Penicillium</taxon>
    </lineage>
</organism>
<sequence>MELEPQRSAREPPSFPPFQLSPLDHLMPSIYVTGFTSFATSDQARGVSALHDSIHRLIQQRPPLGGEVVVSNTKTKTNIRKIQPVSSSQWQTSPIVRTKYDSLRSISSIANPDVCNAEFRNIPCSQETRRAFPVMRFQANVMSDGIILATTFFHQAMDGGGYFNILRELATLTQGLDYSTAISSQQEEQARRSLYQLQLQDGQPRSTDSLNKSVDIPVSPINRQFLLSTNRLRKLHKMCQEQIDYQDAPENEPTLKVSSGDVECAAIWLCVARARIKAELSSTENHTTSKRSSFATAINTRSTVVPQIPQSYLGNAIVFATASYAVPSMIETTGSRWISLMADLAIRVQRSRRGVDKSEVDKLVSFINETQDWGELAFQVPEVLVSNMRHMKVYELDFGKTLGLVHGFEMHNTGVRGGCWIMPDLQTDHGNIAHRKLSLGIEPEAMVHFEGDSIIQWLLEKRTSKL</sequence>
<feature type="compositionally biased region" description="Basic and acidic residues" evidence="3">
    <location>
        <begin position="1"/>
        <end position="10"/>
    </location>
</feature>
<evidence type="ECO:0000256" key="1">
    <source>
        <dbReference type="ARBA" id="ARBA00022679"/>
    </source>
</evidence>
<dbReference type="GO" id="GO:0016746">
    <property type="term" value="F:acyltransferase activity"/>
    <property type="evidence" value="ECO:0007669"/>
    <property type="project" value="UniProtKB-KW"/>
</dbReference>
<protein>
    <submittedName>
        <fullName evidence="4">Uncharacterized protein</fullName>
    </submittedName>
</protein>
<dbReference type="Gene3D" id="3.30.559.10">
    <property type="entry name" value="Chloramphenicol acetyltransferase-like domain"/>
    <property type="match status" value="2"/>
</dbReference>
<proteinExistence type="predicted"/>
<dbReference type="PANTHER" id="PTHR31896">
    <property type="entry name" value="FAMILY REGULATORY PROTEIN, PUTATIVE (AFU_ORTHOLOGUE AFUA_3G14730)-RELATED"/>
    <property type="match status" value="1"/>
</dbReference>
<dbReference type="PANTHER" id="PTHR31896:SF64">
    <property type="entry name" value="TRICHOTHECENE 3-O-ACETYLTRANSFERASE"/>
    <property type="match status" value="1"/>
</dbReference>
<keyword evidence="1" id="KW-0808">Transferase</keyword>
<dbReference type="InterPro" id="IPR051283">
    <property type="entry name" value="Sec_Metabolite_Acyltrans"/>
</dbReference>
<accession>A0A9W4JZ75</accession>
<name>A0A9W4JZ75_9EURO</name>
<reference evidence="4" key="1">
    <citation type="submission" date="2021-07" db="EMBL/GenBank/DDBJ databases">
        <authorList>
            <person name="Branca A.L. A."/>
        </authorList>
    </citation>
    <scope>NUCLEOTIDE SEQUENCE</scope>
</reference>
<keyword evidence="2" id="KW-0012">Acyltransferase</keyword>
<dbReference type="OrthoDB" id="1862401at2759"/>
<comment type="caution">
    <text evidence="4">The sequence shown here is derived from an EMBL/GenBank/DDBJ whole genome shotgun (WGS) entry which is preliminary data.</text>
</comment>